<reference evidence="1" key="1">
    <citation type="submission" date="2013-04" db="EMBL/GenBank/DDBJ databases">
        <authorList>
            <person name="Qu J."/>
            <person name="Murali S.C."/>
            <person name="Bandaranaike D."/>
            <person name="Bellair M."/>
            <person name="Blankenburg K."/>
            <person name="Chao H."/>
            <person name="Dinh H."/>
            <person name="Doddapaneni H."/>
            <person name="Downs B."/>
            <person name="Dugan-Rocha S."/>
            <person name="Elkadiri S."/>
            <person name="Gnanaolivu R.D."/>
            <person name="Hernandez B."/>
            <person name="Javaid M."/>
            <person name="Jayaseelan J.C."/>
            <person name="Lee S."/>
            <person name="Li M."/>
            <person name="Ming W."/>
            <person name="Munidasa M."/>
            <person name="Muniz J."/>
            <person name="Nguyen L."/>
            <person name="Ongeri F."/>
            <person name="Osuji N."/>
            <person name="Pu L.-L."/>
            <person name="Puazo M."/>
            <person name="Qu C."/>
            <person name="Quiroz J."/>
            <person name="Raj R."/>
            <person name="Weissenberger G."/>
            <person name="Xin Y."/>
            <person name="Zou X."/>
            <person name="Han Y."/>
            <person name="Richards S."/>
            <person name="Worley K."/>
            <person name="Muzny D."/>
            <person name="Gibbs R."/>
        </authorList>
    </citation>
    <scope>NUCLEOTIDE SEQUENCE</scope>
    <source>
        <strain evidence="1">Sampled in the wild</strain>
    </source>
</reference>
<dbReference type="OrthoDB" id="6777263at2759"/>
<sequence length="135" mass="15268">MREGSRSKRSVHSSKRPQSLTFIVARPFSAKGVHALLVFQEEELRGSGDPRYSHLNEELHVEVTAFAAPAEAHARIAYALAEIRRFLVPVSIRSEINSKPPFLRLKTYLLEYPKTLLPNFFHFGTFSISSNLASQ</sequence>
<evidence type="ECO:0000313" key="2">
    <source>
        <dbReference type="Proteomes" id="UP000792457"/>
    </source>
</evidence>
<dbReference type="PANTHER" id="PTHR11208">
    <property type="entry name" value="RNA-BINDING PROTEIN RELATED"/>
    <property type="match status" value="1"/>
</dbReference>
<keyword evidence="2" id="KW-1185">Reference proteome</keyword>
<dbReference type="GO" id="GO:0000381">
    <property type="term" value="P:regulation of alternative mRNA splicing, via spliceosome"/>
    <property type="evidence" value="ECO:0007669"/>
    <property type="project" value="TreeGrafter"/>
</dbReference>
<dbReference type="SUPFAM" id="SSF54791">
    <property type="entry name" value="Eukaryotic type KH-domain (KH-domain type I)"/>
    <property type="match status" value="1"/>
</dbReference>
<protein>
    <submittedName>
        <fullName evidence="1">Uncharacterized protein</fullName>
    </submittedName>
</protein>
<dbReference type="Proteomes" id="UP000792457">
    <property type="component" value="Unassembled WGS sequence"/>
</dbReference>
<dbReference type="InterPro" id="IPR036612">
    <property type="entry name" value="KH_dom_type_1_sf"/>
</dbReference>
<dbReference type="PANTHER" id="PTHR11208:SF140">
    <property type="entry name" value="GH05812P-RELATED"/>
    <property type="match status" value="1"/>
</dbReference>
<proteinExistence type="predicted"/>
<reference evidence="1" key="2">
    <citation type="submission" date="2017-10" db="EMBL/GenBank/DDBJ databases">
        <title>Ladona fulva Genome sequencing and assembly.</title>
        <authorList>
            <person name="Murali S."/>
            <person name="Richards S."/>
            <person name="Bandaranaike D."/>
            <person name="Bellair M."/>
            <person name="Blankenburg K."/>
            <person name="Chao H."/>
            <person name="Dinh H."/>
            <person name="Doddapaneni H."/>
            <person name="Dugan-Rocha S."/>
            <person name="Elkadiri S."/>
            <person name="Gnanaolivu R."/>
            <person name="Hernandez B."/>
            <person name="Skinner E."/>
            <person name="Javaid M."/>
            <person name="Lee S."/>
            <person name="Li M."/>
            <person name="Ming W."/>
            <person name="Munidasa M."/>
            <person name="Muniz J."/>
            <person name="Nguyen L."/>
            <person name="Hughes D."/>
            <person name="Osuji N."/>
            <person name="Pu L.-L."/>
            <person name="Puazo M."/>
            <person name="Qu C."/>
            <person name="Quiroz J."/>
            <person name="Raj R."/>
            <person name="Weissenberger G."/>
            <person name="Xin Y."/>
            <person name="Zou X."/>
            <person name="Han Y."/>
            <person name="Worley K."/>
            <person name="Muzny D."/>
            <person name="Gibbs R."/>
        </authorList>
    </citation>
    <scope>NUCLEOTIDE SEQUENCE</scope>
    <source>
        <strain evidence="1">Sampled in the wild</strain>
    </source>
</reference>
<dbReference type="GO" id="GO:0003729">
    <property type="term" value="F:mRNA binding"/>
    <property type="evidence" value="ECO:0007669"/>
    <property type="project" value="TreeGrafter"/>
</dbReference>
<accession>A0A8K0KIR9</accession>
<organism evidence="1 2">
    <name type="scientific">Ladona fulva</name>
    <name type="common">Scarce chaser dragonfly</name>
    <name type="synonym">Libellula fulva</name>
    <dbReference type="NCBI Taxonomy" id="123851"/>
    <lineage>
        <taxon>Eukaryota</taxon>
        <taxon>Metazoa</taxon>
        <taxon>Ecdysozoa</taxon>
        <taxon>Arthropoda</taxon>
        <taxon>Hexapoda</taxon>
        <taxon>Insecta</taxon>
        <taxon>Pterygota</taxon>
        <taxon>Palaeoptera</taxon>
        <taxon>Odonata</taxon>
        <taxon>Epiprocta</taxon>
        <taxon>Anisoptera</taxon>
        <taxon>Libelluloidea</taxon>
        <taxon>Libellulidae</taxon>
        <taxon>Ladona</taxon>
    </lineage>
</organism>
<name>A0A8K0KIR9_LADFU</name>
<dbReference type="AlphaFoldDB" id="A0A8K0KIR9"/>
<evidence type="ECO:0000313" key="1">
    <source>
        <dbReference type="EMBL" id="KAG8235058.1"/>
    </source>
</evidence>
<dbReference type="Gene3D" id="3.30.1370.10">
    <property type="entry name" value="K Homology domain, type 1"/>
    <property type="match status" value="1"/>
</dbReference>
<dbReference type="EMBL" id="KZ308871">
    <property type="protein sequence ID" value="KAG8235058.1"/>
    <property type="molecule type" value="Genomic_DNA"/>
</dbReference>
<dbReference type="InterPro" id="IPR045071">
    <property type="entry name" value="BBP-like"/>
</dbReference>
<dbReference type="GO" id="GO:0005634">
    <property type="term" value="C:nucleus"/>
    <property type="evidence" value="ECO:0007669"/>
    <property type="project" value="TreeGrafter"/>
</dbReference>
<gene>
    <name evidence="1" type="ORF">J437_LFUL014561</name>
</gene>
<comment type="caution">
    <text evidence="1">The sequence shown here is derived from an EMBL/GenBank/DDBJ whole genome shotgun (WGS) entry which is preliminary data.</text>
</comment>